<dbReference type="VEuPathDB" id="FungiDB:KRP23_13695"/>
<dbReference type="OMA" id="TIYEQEK"/>
<protein>
    <submittedName>
        <fullName evidence="3">Uncharacterized protein</fullName>
    </submittedName>
</protein>
<feature type="coiled-coil region" evidence="1">
    <location>
        <begin position="304"/>
        <end position="496"/>
    </location>
</feature>
<feature type="compositionally biased region" description="Low complexity" evidence="2">
    <location>
        <begin position="829"/>
        <end position="840"/>
    </location>
</feature>
<evidence type="ECO:0000313" key="4">
    <source>
        <dbReference type="Proteomes" id="UP000005238"/>
    </source>
</evidence>
<dbReference type="HOGENOM" id="CLU_328327_0_0_1"/>
<keyword evidence="1" id="KW-0175">Coiled coil</keyword>
<name>H3H3L0_PHYRM</name>
<feature type="region of interest" description="Disordered" evidence="2">
    <location>
        <begin position="54"/>
        <end position="81"/>
    </location>
</feature>
<evidence type="ECO:0000313" key="3">
    <source>
        <dbReference type="EnsemblProtists" id="Phyra85088"/>
    </source>
</evidence>
<evidence type="ECO:0000256" key="1">
    <source>
        <dbReference type="SAM" id="Coils"/>
    </source>
</evidence>
<dbReference type="AlphaFoldDB" id="H3H3L0"/>
<feature type="region of interest" description="Disordered" evidence="2">
    <location>
        <begin position="821"/>
        <end position="842"/>
    </location>
</feature>
<dbReference type="EnsemblProtists" id="Phyra85088">
    <property type="protein sequence ID" value="Phyra85088"/>
    <property type="gene ID" value="Phyra85088"/>
</dbReference>
<evidence type="ECO:0000256" key="2">
    <source>
        <dbReference type="SAM" id="MobiDB-lite"/>
    </source>
</evidence>
<reference evidence="4" key="1">
    <citation type="journal article" date="2006" name="Science">
        <title>Phytophthora genome sequences uncover evolutionary origins and mechanisms of pathogenesis.</title>
        <authorList>
            <person name="Tyler B.M."/>
            <person name="Tripathy S."/>
            <person name="Zhang X."/>
            <person name="Dehal P."/>
            <person name="Jiang R.H."/>
            <person name="Aerts A."/>
            <person name="Arredondo F.D."/>
            <person name="Baxter L."/>
            <person name="Bensasson D."/>
            <person name="Beynon J.L."/>
            <person name="Chapman J."/>
            <person name="Damasceno C.M."/>
            <person name="Dorrance A.E."/>
            <person name="Dou D."/>
            <person name="Dickerman A.W."/>
            <person name="Dubchak I.L."/>
            <person name="Garbelotto M."/>
            <person name="Gijzen M."/>
            <person name="Gordon S.G."/>
            <person name="Govers F."/>
            <person name="Grunwald N.J."/>
            <person name="Huang W."/>
            <person name="Ivors K.L."/>
            <person name="Jones R.W."/>
            <person name="Kamoun S."/>
            <person name="Krampis K."/>
            <person name="Lamour K.H."/>
            <person name="Lee M.K."/>
            <person name="McDonald W.H."/>
            <person name="Medina M."/>
            <person name="Meijer H.J."/>
            <person name="Nordberg E.K."/>
            <person name="Maclean D.J."/>
            <person name="Ospina-Giraldo M.D."/>
            <person name="Morris P.F."/>
            <person name="Phuntumart V."/>
            <person name="Putnam N.H."/>
            <person name="Rash S."/>
            <person name="Rose J.K."/>
            <person name="Sakihama Y."/>
            <person name="Salamov A.A."/>
            <person name="Savidor A."/>
            <person name="Scheuring C.F."/>
            <person name="Smith B.M."/>
            <person name="Sobral B.W."/>
            <person name="Terry A."/>
            <person name="Torto-Alalibo T.A."/>
            <person name="Win J."/>
            <person name="Xu Z."/>
            <person name="Zhang H."/>
            <person name="Grigoriev I.V."/>
            <person name="Rokhsar D.S."/>
            <person name="Boore J.L."/>
        </authorList>
    </citation>
    <scope>NUCLEOTIDE SEQUENCE [LARGE SCALE GENOMIC DNA]</scope>
    <source>
        <strain evidence="4">Pr102</strain>
    </source>
</reference>
<dbReference type="Proteomes" id="UP000005238">
    <property type="component" value="Unassembled WGS sequence"/>
</dbReference>
<accession>H3H3L0</accession>
<feature type="coiled-coil region" evidence="1">
    <location>
        <begin position="92"/>
        <end position="129"/>
    </location>
</feature>
<dbReference type="eggNOG" id="ENOG502SF33">
    <property type="taxonomic scope" value="Eukaryota"/>
</dbReference>
<feature type="compositionally biased region" description="Low complexity" evidence="2">
    <location>
        <begin position="63"/>
        <end position="74"/>
    </location>
</feature>
<dbReference type="VEuPathDB" id="FungiDB:KRP22_8350"/>
<dbReference type="InParanoid" id="H3H3L0"/>
<dbReference type="STRING" id="164328.H3H3L0"/>
<organism evidence="3 4">
    <name type="scientific">Phytophthora ramorum</name>
    <name type="common">Sudden oak death agent</name>
    <dbReference type="NCBI Taxonomy" id="164328"/>
    <lineage>
        <taxon>Eukaryota</taxon>
        <taxon>Sar</taxon>
        <taxon>Stramenopiles</taxon>
        <taxon>Oomycota</taxon>
        <taxon>Peronosporomycetes</taxon>
        <taxon>Peronosporales</taxon>
        <taxon>Peronosporaceae</taxon>
        <taxon>Phytophthora</taxon>
    </lineage>
</organism>
<keyword evidence="4" id="KW-1185">Reference proteome</keyword>
<feature type="coiled-coil region" evidence="1">
    <location>
        <begin position="573"/>
        <end position="697"/>
    </location>
</feature>
<dbReference type="EMBL" id="DS566137">
    <property type="status" value="NOT_ANNOTATED_CDS"/>
    <property type="molecule type" value="Genomic_DNA"/>
</dbReference>
<reference evidence="3" key="2">
    <citation type="submission" date="2015-06" db="UniProtKB">
        <authorList>
            <consortium name="EnsemblProtists"/>
        </authorList>
    </citation>
    <scope>IDENTIFICATION</scope>
    <source>
        <strain evidence="3">Pr102</strain>
    </source>
</reference>
<proteinExistence type="predicted"/>
<sequence length="876" mass="99243">MPSVHPIETLSKKLRQQAMELTHVYEELEKQNLQIDAYKQQIQDQKLQLEQLRAQRRKSIDGSSRAPTSSRATALEQQKRATQMMIGTPSTGASLGQKRGELERKVKEAEKEKKKYELAAKRIEKALVELQVFQNDRMGKLLPPDGVSDDEVTASGDLESVLNEQRAYIRVLEEAVHLKATDFEVTGHEELLIVLAELRHTIYEQEKDVEQKSKLVLSIQEQLEHEQQQHLMAKNLVTTAQKQQDEMAQRFHEQESALHTQIDEVRLQLQQNDSRRMQLEGVSNSAQRTEEALQSRLAAATKTHNLMDSKLEDAARKIKALQEQLDATSTKYAESKQQSESLLDACAKKQSHLDEMNALQEELLGSVDKYVAKAKKARDKVGRLEVELQACKEKEALVQQQVIDAAQSSDGRIEALQAKVDAAERHGQEVQTKCAALLKEKKRLENTLAEVQMSLEGQVQENSEQLQEIAAKQQNCHQVEEAVAELEAALSTALRMMLNKPVETSERQGIGDDDETSADTDEHAFLLDHSVLLELQACSMLDATAKMCQDEMKKRHDDIRDHRQQLMERTSEVEALAMQIQTLDEHLRRADAECEAYHALEQHATNQENALQAKQALIRDLSAENDRLVAVENAYSVQVAANARHSEQLEDQQEAMKEQRQYGDELERALENAATFAEQQNECNQQLSAQLAQLESSKREQVDCVKTLEVQNSAFSSRFMALVKHYTSFLRPSAATDRRLQDHLNLFDSELQNGDVLGLIQQFPALMEAYISICSRNPQQDRPSSSRVPPNRHSKLCVSTTFRRKEPQQLIKDIEMATSTWHSPAQEASPPKTSSSPSSPLEIALTRSCEEAQLAEKLELIRGTFRCYKNDLETDR</sequence>